<accession>K0S4W6</accession>
<dbReference type="EMBL" id="AGNL01022044">
    <property type="protein sequence ID" value="EJK59894.1"/>
    <property type="molecule type" value="Genomic_DNA"/>
</dbReference>
<comment type="caution">
    <text evidence="2">The sequence shown here is derived from an EMBL/GenBank/DDBJ whole genome shotgun (WGS) entry which is preliminary data.</text>
</comment>
<dbReference type="OrthoDB" id="46743at2759"/>
<feature type="region of interest" description="Disordered" evidence="1">
    <location>
        <begin position="1"/>
        <end position="28"/>
    </location>
</feature>
<dbReference type="AlphaFoldDB" id="K0S4W6"/>
<feature type="non-terminal residue" evidence="2">
    <location>
        <position position="103"/>
    </location>
</feature>
<evidence type="ECO:0000313" key="3">
    <source>
        <dbReference type="Proteomes" id="UP000266841"/>
    </source>
</evidence>
<dbReference type="Proteomes" id="UP000266841">
    <property type="component" value="Unassembled WGS sequence"/>
</dbReference>
<reference evidence="2 3" key="1">
    <citation type="journal article" date="2012" name="Genome Biol.">
        <title>Genome and low-iron response of an oceanic diatom adapted to chronic iron limitation.</title>
        <authorList>
            <person name="Lommer M."/>
            <person name="Specht M."/>
            <person name="Roy A.S."/>
            <person name="Kraemer L."/>
            <person name="Andreson R."/>
            <person name="Gutowska M.A."/>
            <person name="Wolf J."/>
            <person name="Bergner S.V."/>
            <person name="Schilhabel M.B."/>
            <person name="Klostermeier U.C."/>
            <person name="Beiko R.G."/>
            <person name="Rosenstiel P."/>
            <person name="Hippler M."/>
            <person name="Laroche J."/>
        </authorList>
    </citation>
    <scope>NUCLEOTIDE SEQUENCE [LARGE SCALE GENOMIC DNA]</scope>
    <source>
        <strain evidence="2 3">CCMP1005</strain>
    </source>
</reference>
<name>K0S4W6_THAOC</name>
<evidence type="ECO:0000256" key="1">
    <source>
        <dbReference type="SAM" id="MobiDB-lite"/>
    </source>
</evidence>
<proteinExistence type="predicted"/>
<sequence>MLKTLRRQDGTATNCRRRRYPSGGIAGRRLNTLNTHQAPRNATKSILATCFLLSLALADASNGNSNNNGGNRNGAPFMIMSEITVESPSKDAAANADISRDDD</sequence>
<evidence type="ECO:0000313" key="2">
    <source>
        <dbReference type="EMBL" id="EJK59894.1"/>
    </source>
</evidence>
<organism evidence="2 3">
    <name type="scientific">Thalassiosira oceanica</name>
    <name type="common">Marine diatom</name>
    <dbReference type="NCBI Taxonomy" id="159749"/>
    <lineage>
        <taxon>Eukaryota</taxon>
        <taxon>Sar</taxon>
        <taxon>Stramenopiles</taxon>
        <taxon>Ochrophyta</taxon>
        <taxon>Bacillariophyta</taxon>
        <taxon>Coscinodiscophyceae</taxon>
        <taxon>Thalassiosirophycidae</taxon>
        <taxon>Thalassiosirales</taxon>
        <taxon>Thalassiosiraceae</taxon>
        <taxon>Thalassiosira</taxon>
    </lineage>
</organism>
<keyword evidence="3" id="KW-1185">Reference proteome</keyword>
<gene>
    <name evidence="2" type="ORF">THAOC_19830</name>
</gene>
<protein>
    <submittedName>
        <fullName evidence="2">Uncharacterized protein</fullName>
    </submittedName>
</protein>